<gene>
    <name evidence="1" type="ORF">HGD80_03160</name>
</gene>
<proteinExistence type="predicted"/>
<evidence type="ECO:0000313" key="1">
    <source>
        <dbReference type="EMBL" id="QYC30780.1"/>
    </source>
</evidence>
<evidence type="ECO:0008006" key="3">
    <source>
        <dbReference type="Google" id="ProtNLM"/>
    </source>
</evidence>
<dbReference type="Proteomes" id="UP000825369">
    <property type="component" value="Chromosome"/>
</dbReference>
<accession>A0ABX8TNN1</accession>
<dbReference type="RefSeq" id="WP_219474400.1">
    <property type="nucleotide sequence ID" value="NZ_BSCX01000006.1"/>
</dbReference>
<reference evidence="1 2" key="1">
    <citation type="journal article" date="2021" name="Mol. Plant">
        <title>Genomic insights into the fast growth of paulownias and the formation of Paulownia witches' broom.</title>
        <authorList>
            <person name="Cao Y."/>
            <person name="Sun G."/>
            <person name="Zhai X."/>
            <person name="Xu P."/>
            <person name="Ma L."/>
            <person name="Deng M."/>
            <person name="Zhao Z."/>
            <person name="Yang H."/>
            <person name="Dong Y."/>
            <person name="Shang Z."/>
            <person name="Lv Y."/>
            <person name="Yan L."/>
            <person name="Liu H."/>
            <person name="Cao X."/>
            <person name="Li B."/>
            <person name="Wang Z."/>
            <person name="Zhao X."/>
            <person name="Yu H."/>
            <person name="Wang F."/>
            <person name="Ma W."/>
            <person name="Huang J."/>
            <person name="Fan G."/>
        </authorList>
    </citation>
    <scope>NUCLEOTIDE SEQUENCE [LARGE SCALE GENOMIC DNA]</scope>
    <source>
        <strain evidence="1 2">Zhengzhou</strain>
    </source>
</reference>
<name>A0ABX8TNN1_9MOLU</name>
<keyword evidence="2" id="KW-1185">Reference proteome</keyword>
<sequence>MNDNLKQLWIKKKKLFLVTLLLFCVVSLCLGVYLYKKYAKTPINNQTQTANNLQEVNQDLMRVAFPKELSQLCPLYPLGAHNADPSALFQKFKHFLFFKNSLRLTIKLVFFSFLRLKKIISYLF</sequence>
<evidence type="ECO:0000313" key="2">
    <source>
        <dbReference type="Proteomes" id="UP000825369"/>
    </source>
</evidence>
<organism evidence="1 2">
    <name type="scientific">Paulownia witches'-broom phytoplasma</name>
    <dbReference type="NCBI Taxonomy" id="39647"/>
    <lineage>
        <taxon>Bacteria</taxon>
        <taxon>Bacillati</taxon>
        <taxon>Mycoplasmatota</taxon>
        <taxon>Mollicutes</taxon>
        <taxon>Acholeplasmatales</taxon>
        <taxon>Acholeplasmataceae</taxon>
        <taxon>Candidatus Phytoplasma</taxon>
        <taxon>16SrI (Aster yellows group)</taxon>
    </lineage>
</organism>
<protein>
    <recommendedName>
        <fullName evidence="3">Effector</fullName>
    </recommendedName>
</protein>
<dbReference type="EMBL" id="CP066882">
    <property type="protein sequence ID" value="QYC30780.1"/>
    <property type="molecule type" value="Genomic_DNA"/>
</dbReference>